<evidence type="ECO:0000256" key="2">
    <source>
        <dbReference type="ARBA" id="ARBA00004496"/>
    </source>
</evidence>
<keyword evidence="7" id="KW-0819">tRNA processing</keyword>
<dbReference type="STRING" id="1806994.A0A507CCE0"/>
<dbReference type="PANTHER" id="PTHR12896">
    <property type="entry name" value="PAX6 NEIGHBOR PROTEIN PAXNEB"/>
    <property type="match status" value="1"/>
</dbReference>
<dbReference type="PANTHER" id="PTHR12896:SF1">
    <property type="entry name" value="ELONGATOR COMPLEX PROTEIN 4"/>
    <property type="match status" value="1"/>
</dbReference>
<name>A0A507CCE0_9FUNG</name>
<dbReference type="AlphaFoldDB" id="A0A507CCE0"/>
<evidence type="ECO:0000256" key="4">
    <source>
        <dbReference type="ARBA" id="ARBA00007573"/>
    </source>
</evidence>
<comment type="similarity">
    <text evidence="4">Belongs to the ELP4 family.</text>
</comment>
<dbReference type="InterPro" id="IPR008728">
    <property type="entry name" value="Elongator_complex_protein_4"/>
</dbReference>
<feature type="region of interest" description="Disordered" evidence="9">
    <location>
        <begin position="1"/>
        <end position="37"/>
    </location>
</feature>
<protein>
    <recommendedName>
        <fullName evidence="5">Elongator complex protein 4</fullName>
    </recommendedName>
</protein>
<dbReference type="RefSeq" id="XP_031026128.1">
    <property type="nucleotide sequence ID" value="XM_031167796.1"/>
</dbReference>
<dbReference type="Gene3D" id="3.40.50.300">
    <property type="entry name" value="P-loop containing nucleotide triphosphate hydrolases"/>
    <property type="match status" value="1"/>
</dbReference>
<keyword evidence="8" id="KW-0539">Nucleus</keyword>
<feature type="compositionally biased region" description="Basic and acidic residues" evidence="9">
    <location>
        <begin position="414"/>
        <end position="423"/>
    </location>
</feature>
<dbReference type="Proteomes" id="UP000319731">
    <property type="component" value="Unassembled WGS sequence"/>
</dbReference>
<dbReference type="GO" id="GO:0005737">
    <property type="term" value="C:cytoplasm"/>
    <property type="evidence" value="ECO:0007669"/>
    <property type="project" value="UniProtKB-SubCell"/>
</dbReference>
<dbReference type="GeneID" id="42003093"/>
<comment type="pathway">
    <text evidence="3">tRNA modification; 5-methoxycarbonylmethyl-2-thiouridine-tRNA biosynthesis.</text>
</comment>
<evidence type="ECO:0000256" key="7">
    <source>
        <dbReference type="ARBA" id="ARBA00022694"/>
    </source>
</evidence>
<reference evidence="10 11" key="1">
    <citation type="journal article" date="2019" name="Sci. Rep.">
        <title>Comparative genomics of chytrid fungi reveal insights into the obligate biotrophic and pathogenic lifestyle of Synchytrium endobioticum.</title>
        <authorList>
            <person name="van de Vossenberg B.T.L.H."/>
            <person name="Warris S."/>
            <person name="Nguyen H.D.T."/>
            <person name="van Gent-Pelzer M.P.E."/>
            <person name="Joly D.L."/>
            <person name="van de Geest H.C."/>
            <person name="Bonants P.J.M."/>
            <person name="Smith D.S."/>
            <person name="Levesque C.A."/>
            <person name="van der Lee T.A.J."/>
        </authorList>
    </citation>
    <scope>NUCLEOTIDE SEQUENCE [LARGE SCALE GENOMIC DNA]</scope>
    <source>
        <strain evidence="10 11">JEL517</strain>
    </source>
</reference>
<feature type="region of interest" description="Disordered" evidence="9">
    <location>
        <begin position="390"/>
        <end position="428"/>
    </location>
</feature>
<keyword evidence="11" id="KW-1185">Reference proteome</keyword>
<sequence length="441" mass="48127">MSSFTSFRKKNTTDNTDNTTTNNHNPPPGTRTYASSVPGLMTSCGMPALDSLLGPGGIPLGTLTIIKEDRLTGYAKLLLDYVIAQGLSCGHAVCHVAASSTSNGITGLSTSNSDIGVNHVMGVAENRHIDDNDENDDVVNQQQADQSIGGNDAAASTAAATAERMKIGWRYESMPKVDSSPSQPTFTPGSSGIPYQRVFDLTKTYSPTVIQEMTSDGRIVLIDAKEFVKTSYDALFEEISRVVDAYKKSTQPNVLRLVIRSLASPLWYSGDEDYPTVLYRFLIKLKSLLRPLHAICFISIPAHLYGDSLTSPSSFIRRLEWAADAVLEVESFAGSARSLPPIITSTYHGLVHPHKQLTYHPDSKLSTFAFKCRRRKFDISIFYIPPEEGGTDRPEEVASASSSGTMKQKKMKKKFDVEDDGGRDTLATGSKSVRFAGKIDF</sequence>
<dbReference type="UniPathway" id="UPA00988"/>
<organism evidence="10 11">
    <name type="scientific">Synchytrium microbalum</name>
    <dbReference type="NCBI Taxonomy" id="1806994"/>
    <lineage>
        <taxon>Eukaryota</taxon>
        <taxon>Fungi</taxon>
        <taxon>Fungi incertae sedis</taxon>
        <taxon>Chytridiomycota</taxon>
        <taxon>Chytridiomycota incertae sedis</taxon>
        <taxon>Chytridiomycetes</taxon>
        <taxon>Synchytriales</taxon>
        <taxon>Synchytriaceae</taxon>
        <taxon>Synchytrium</taxon>
    </lineage>
</organism>
<dbReference type="InterPro" id="IPR027417">
    <property type="entry name" value="P-loop_NTPase"/>
</dbReference>
<accession>A0A507CCE0</accession>
<comment type="caution">
    <text evidence="10">The sequence shown here is derived from an EMBL/GenBank/DDBJ whole genome shotgun (WGS) entry which is preliminary data.</text>
</comment>
<dbReference type="OrthoDB" id="289162at2759"/>
<evidence type="ECO:0000256" key="1">
    <source>
        <dbReference type="ARBA" id="ARBA00004123"/>
    </source>
</evidence>
<gene>
    <name evidence="10" type="ORF">SmJEL517_g01868</name>
</gene>
<evidence type="ECO:0000313" key="11">
    <source>
        <dbReference type="Proteomes" id="UP000319731"/>
    </source>
</evidence>
<dbReference type="EMBL" id="QEAO01000007">
    <property type="protein sequence ID" value="TPX35696.1"/>
    <property type="molecule type" value="Genomic_DNA"/>
</dbReference>
<dbReference type="Pfam" id="PF05625">
    <property type="entry name" value="PAXNEB"/>
    <property type="match status" value="1"/>
</dbReference>
<evidence type="ECO:0000256" key="6">
    <source>
        <dbReference type="ARBA" id="ARBA00022490"/>
    </source>
</evidence>
<evidence type="ECO:0000313" key="10">
    <source>
        <dbReference type="EMBL" id="TPX35696.1"/>
    </source>
</evidence>
<dbReference type="GO" id="GO:0033588">
    <property type="term" value="C:elongator holoenzyme complex"/>
    <property type="evidence" value="ECO:0007669"/>
    <property type="project" value="InterPro"/>
</dbReference>
<dbReference type="GO" id="GO:0002098">
    <property type="term" value="P:tRNA wobble uridine modification"/>
    <property type="evidence" value="ECO:0007669"/>
    <property type="project" value="InterPro"/>
</dbReference>
<dbReference type="GO" id="GO:0008023">
    <property type="term" value="C:transcription elongation factor complex"/>
    <property type="evidence" value="ECO:0007669"/>
    <property type="project" value="TreeGrafter"/>
</dbReference>
<evidence type="ECO:0000256" key="8">
    <source>
        <dbReference type="ARBA" id="ARBA00023242"/>
    </source>
</evidence>
<evidence type="ECO:0000256" key="9">
    <source>
        <dbReference type="SAM" id="MobiDB-lite"/>
    </source>
</evidence>
<dbReference type="CDD" id="cd19494">
    <property type="entry name" value="Elp4"/>
    <property type="match status" value="1"/>
</dbReference>
<evidence type="ECO:0000256" key="5">
    <source>
        <dbReference type="ARBA" id="ARBA00020265"/>
    </source>
</evidence>
<proteinExistence type="inferred from homology"/>
<evidence type="ECO:0000256" key="3">
    <source>
        <dbReference type="ARBA" id="ARBA00005043"/>
    </source>
</evidence>
<comment type="subcellular location">
    <subcellularLocation>
        <location evidence="2">Cytoplasm</location>
    </subcellularLocation>
    <subcellularLocation>
        <location evidence="1">Nucleus</location>
    </subcellularLocation>
</comment>
<feature type="compositionally biased region" description="Low complexity" evidence="9">
    <location>
        <begin position="13"/>
        <end position="24"/>
    </location>
</feature>
<keyword evidence="6" id="KW-0963">Cytoplasm</keyword>